<accession>A0A5B7HYN2</accession>
<organism evidence="2 3">
    <name type="scientific">Portunus trituberculatus</name>
    <name type="common">Swimming crab</name>
    <name type="synonym">Neptunus trituberculatus</name>
    <dbReference type="NCBI Taxonomy" id="210409"/>
    <lineage>
        <taxon>Eukaryota</taxon>
        <taxon>Metazoa</taxon>
        <taxon>Ecdysozoa</taxon>
        <taxon>Arthropoda</taxon>
        <taxon>Crustacea</taxon>
        <taxon>Multicrustacea</taxon>
        <taxon>Malacostraca</taxon>
        <taxon>Eumalacostraca</taxon>
        <taxon>Eucarida</taxon>
        <taxon>Decapoda</taxon>
        <taxon>Pleocyemata</taxon>
        <taxon>Brachyura</taxon>
        <taxon>Eubrachyura</taxon>
        <taxon>Portunoidea</taxon>
        <taxon>Portunidae</taxon>
        <taxon>Portuninae</taxon>
        <taxon>Portunus</taxon>
    </lineage>
</organism>
<evidence type="ECO:0000313" key="3">
    <source>
        <dbReference type="Proteomes" id="UP000324222"/>
    </source>
</evidence>
<feature type="region of interest" description="Disordered" evidence="1">
    <location>
        <begin position="28"/>
        <end position="67"/>
    </location>
</feature>
<keyword evidence="3" id="KW-1185">Reference proteome</keyword>
<dbReference type="AlphaFoldDB" id="A0A5B7HYN2"/>
<evidence type="ECO:0000256" key="1">
    <source>
        <dbReference type="SAM" id="MobiDB-lite"/>
    </source>
</evidence>
<comment type="caution">
    <text evidence="2">The sequence shown here is derived from an EMBL/GenBank/DDBJ whole genome shotgun (WGS) entry which is preliminary data.</text>
</comment>
<dbReference type="EMBL" id="VSRR010037538">
    <property type="protein sequence ID" value="MPC73798.1"/>
    <property type="molecule type" value="Genomic_DNA"/>
</dbReference>
<protein>
    <submittedName>
        <fullName evidence="2">Uncharacterized protein</fullName>
    </submittedName>
</protein>
<gene>
    <name evidence="2" type="ORF">E2C01_068135</name>
</gene>
<name>A0A5B7HYN2_PORTR</name>
<evidence type="ECO:0000313" key="2">
    <source>
        <dbReference type="EMBL" id="MPC73798.1"/>
    </source>
</evidence>
<feature type="compositionally biased region" description="Acidic residues" evidence="1">
    <location>
        <begin position="29"/>
        <end position="60"/>
    </location>
</feature>
<sequence length="111" mass="12683">MQESDSHNRPLSATLGEDAKLYRVLDNVLQEEEENRENNDEENEEEENKEDNDEEDEEETGCVGQGVNTVSNGLTGWITLHWSLTEFRLDVQTCGDIQLNLHFISLCLSLL</sequence>
<proteinExistence type="predicted"/>
<reference evidence="2 3" key="1">
    <citation type="submission" date="2019-05" db="EMBL/GenBank/DDBJ databases">
        <title>Another draft genome of Portunus trituberculatus and its Hox gene families provides insights of decapod evolution.</title>
        <authorList>
            <person name="Jeong J.-H."/>
            <person name="Song I."/>
            <person name="Kim S."/>
            <person name="Choi T."/>
            <person name="Kim D."/>
            <person name="Ryu S."/>
            <person name="Kim W."/>
        </authorList>
    </citation>
    <scope>NUCLEOTIDE SEQUENCE [LARGE SCALE GENOMIC DNA]</scope>
    <source>
        <tissue evidence="2">Muscle</tissue>
    </source>
</reference>
<dbReference type="Proteomes" id="UP000324222">
    <property type="component" value="Unassembled WGS sequence"/>
</dbReference>